<evidence type="ECO:0000313" key="1">
    <source>
        <dbReference type="EMBL" id="VVN12419.1"/>
    </source>
</evidence>
<dbReference type="AlphaFoldDB" id="A0A5E6VHE9"/>
<accession>A0A5E6VHE9</accession>
<dbReference type="EMBL" id="CABVHF010000016">
    <property type="protein sequence ID" value="VVN12419.1"/>
    <property type="molecule type" value="Genomic_DNA"/>
</dbReference>
<evidence type="ECO:0008006" key="3">
    <source>
        <dbReference type="Google" id="ProtNLM"/>
    </source>
</evidence>
<name>A0A5E6VHE9_PSEFL</name>
<sequence length="214" mass="24090">MRVRVLLWPALVCAVTLLVELPASWLLPGRVVSGSLWQGQAEQVGDVGPLRWQWRPWRMQAEVRLAYQGQAWLARLSGWPWRWRVEVEALEAVPSVPVAYRLAGQWQGRVSVTGSWRQCAGTEGRLQVTDLALVSPWSLQLGQGWLAMHCAGDWRLQGALAQQNQHQIDLDADLLARRARVAFEVQPEAALTPLLRGAQWLGPQAGKGERQVRW</sequence>
<proteinExistence type="predicted"/>
<protein>
    <recommendedName>
        <fullName evidence="3">General secretion pathway protein GspN</fullName>
    </recommendedName>
</protein>
<gene>
    <name evidence="1" type="ORF">PS631_03936</name>
</gene>
<reference evidence="1 2" key="1">
    <citation type="submission" date="2019-09" db="EMBL/GenBank/DDBJ databases">
        <authorList>
            <person name="Chandra G."/>
            <person name="Truman W A."/>
        </authorList>
    </citation>
    <scope>NUCLEOTIDE SEQUENCE [LARGE SCALE GENOMIC DNA]</scope>
    <source>
        <strain evidence="1">PS631</strain>
    </source>
</reference>
<dbReference type="OrthoDB" id="6086865at2"/>
<organism evidence="1 2">
    <name type="scientific">Pseudomonas fluorescens</name>
    <dbReference type="NCBI Taxonomy" id="294"/>
    <lineage>
        <taxon>Bacteria</taxon>
        <taxon>Pseudomonadati</taxon>
        <taxon>Pseudomonadota</taxon>
        <taxon>Gammaproteobacteria</taxon>
        <taxon>Pseudomonadales</taxon>
        <taxon>Pseudomonadaceae</taxon>
        <taxon>Pseudomonas</taxon>
    </lineage>
</organism>
<evidence type="ECO:0000313" key="2">
    <source>
        <dbReference type="Proteomes" id="UP000399692"/>
    </source>
</evidence>
<dbReference type="Proteomes" id="UP000399692">
    <property type="component" value="Unassembled WGS sequence"/>
</dbReference>